<name>A0A0G1GG84_9BACT</name>
<protein>
    <submittedName>
        <fullName evidence="1">Uncharacterized protein</fullName>
    </submittedName>
</protein>
<comment type="caution">
    <text evidence="1">The sequence shown here is derived from an EMBL/GenBank/DDBJ whole genome shotgun (WGS) entry which is preliminary data.</text>
</comment>
<proteinExistence type="predicted"/>
<dbReference type="Proteomes" id="UP000034617">
    <property type="component" value="Unassembled WGS sequence"/>
</dbReference>
<evidence type="ECO:0000313" key="1">
    <source>
        <dbReference type="EMBL" id="KKT33961.1"/>
    </source>
</evidence>
<sequence>MACFEKILAEFRGFFRIKPRAGENIDVYTFLVFGKMGSNGTGFDKLNQ</sequence>
<reference evidence="1 2" key="1">
    <citation type="journal article" date="2015" name="Nature">
        <title>rRNA introns, odd ribosomes, and small enigmatic genomes across a large radiation of phyla.</title>
        <authorList>
            <person name="Brown C.T."/>
            <person name="Hug L.A."/>
            <person name="Thomas B.C."/>
            <person name="Sharon I."/>
            <person name="Castelle C.J."/>
            <person name="Singh A."/>
            <person name="Wilkins M.J."/>
            <person name="Williams K.H."/>
            <person name="Banfield J.F."/>
        </authorList>
    </citation>
    <scope>NUCLEOTIDE SEQUENCE [LARGE SCALE GENOMIC DNA]</scope>
</reference>
<gene>
    <name evidence="1" type="ORF">UW22_C0086G0007</name>
</gene>
<organism evidence="1 2">
    <name type="scientific">Candidatus Gottesmanbacteria bacterium GW2011_GWB1_44_11c</name>
    <dbReference type="NCBI Taxonomy" id="1618447"/>
    <lineage>
        <taxon>Bacteria</taxon>
        <taxon>Candidatus Gottesmaniibacteriota</taxon>
    </lineage>
</organism>
<dbReference type="AlphaFoldDB" id="A0A0G1GG84"/>
<evidence type="ECO:0000313" key="2">
    <source>
        <dbReference type="Proteomes" id="UP000034617"/>
    </source>
</evidence>
<accession>A0A0G1GG84</accession>
<dbReference type="EMBL" id="LCHM01000086">
    <property type="protein sequence ID" value="KKT33961.1"/>
    <property type="molecule type" value="Genomic_DNA"/>
</dbReference>